<accession>A0A3N6S9Z3</accession>
<name>A0A3N6S9Z3_9GAMM</name>
<dbReference type="OrthoDB" id="6637365at2"/>
<proteinExistence type="predicted"/>
<dbReference type="Proteomes" id="UP000279457">
    <property type="component" value="Unassembled WGS sequence"/>
</dbReference>
<reference evidence="1 2" key="1">
    <citation type="submission" date="2018-10" db="EMBL/GenBank/DDBJ databases">
        <title>Draft genome sequence for the type isolate of Erwinia psidii, agent causal of bacterial blight in guava (Psidium guajava) and wilt and die-back of Eucalyptus spp.</title>
        <authorList>
            <person name="Hermenegildo P.S."/>
            <person name="Santos S.A."/>
            <person name="Guimaraes L.M.S."/>
            <person name="Vidigal P.M.P."/>
            <person name="Pereira I.C."/>
            <person name="Badel J.L."/>
            <person name="Alfenas-Zerbini P."/>
            <person name="Ferreira M.A.S.V."/>
            <person name="Alfenas A.C."/>
        </authorList>
    </citation>
    <scope>NUCLEOTIDE SEQUENCE [LARGE SCALE GENOMIC DNA]</scope>
    <source>
        <strain evidence="1 2">IBSBF 435</strain>
    </source>
</reference>
<comment type="caution">
    <text evidence="1">The sequence shown here is derived from an EMBL/GenBank/DDBJ whole genome shotgun (WGS) entry which is preliminary data.</text>
</comment>
<gene>
    <name evidence="1" type="ORF">EB241_18755</name>
</gene>
<keyword evidence="2" id="KW-1185">Reference proteome</keyword>
<dbReference type="EMBL" id="RHHM01000017">
    <property type="protein sequence ID" value="RQM36793.1"/>
    <property type="molecule type" value="Genomic_DNA"/>
</dbReference>
<dbReference type="RefSeq" id="WP_124234525.1">
    <property type="nucleotide sequence ID" value="NZ_RHHM01000017.1"/>
</dbReference>
<organism evidence="1 2">
    <name type="scientific">Erwinia psidii</name>
    <dbReference type="NCBI Taxonomy" id="69224"/>
    <lineage>
        <taxon>Bacteria</taxon>
        <taxon>Pseudomonadati</taxon>
        <taxon>Pseudomonadota</taxon>
        <taxon>Gammaproteobacteria</taxon>
        <taxon>Enterobacterales</taxon>
        <taxon>Erwiniaceae</taxon>
        <taxon>Erwinia</taxon>
    </lineage>
</organism>
<sequence length="82" mass="8946">MKELNTEEIMNVSGAGKIQDTFSSWYGTIFSNLYSLTSSFSSVFGSSEEEAISNGEELGSEIGARIETFLSALIEPINQLIK</sequence>
<dbReference type="AlphaFoldDB" id="A0A3N6S9Z3"/>
<protein>
    <submittedName>
        <fullName evidence="1">Uncharacterized protein</fullName>
    </submittedName>
</protein>
<evidence type="ECO:0000313" key="1">
    <source>
        <dbReference type="EMBL" id="RQM36793.1"/>
    </source>
</evidence>
<evidence type="ECO:0000313" key="2">
    <source>
        <dbReference type="Proteomes" id="UP000279457"/>
    </source>
</evidence>